<dbReference type="EMBL" id="CP028923">
    <property type="protein sequence ID" value="QCK15082.1"/>
    <property type="molecule type" value="Genomic_DNA"/>
</dbReference>
<reference evidence="2 3" key="1">
    <citation type="submission" date="2018-04" db="EMBL/GenBank/DDBJ databases">
        <title>Complete genome uncultured novel isolate.</title>
        <authorList>
            <person name="Merlino G."/>
        </authorList>
    </citation>
    <scope>NUCLEOTIDE SEQUENCE [LARGE SCALE GENOMIC DNA]</scope>
    <source>
        <strain evidence="3">R1DC9</strain>
    </source>
</reference>
<protein>
    <recommendedName>
        <fullName evidence="4">AsmA domain-containing protein</fullName>
    </recommendedName>
</protein>
<dbReference type="Pfam" id="PF05359">
    <property type="entry name" value="DUF748"/>
    <property type="match status" value="1"/>
</dbReference>
<organism evidence="2 3">
    <name type="scientific">Mangrovivirga cuniculi</name>
    <dbReference type="NCBI Taxonomy" id="2715131"/>
    <lineage>
        <taxon>Bacteria</taxon>
        <taxon>Pseudomonadati</taxon>
        <taxon>Bacteroidota</taxon>
        <taxon>Cytophagia</taxon>
        <taxon>Cytophagales</taxon>
        <taxon>Mangrovivirgaceae</taxon>
        <taxon>Mangrovivirga</taxon>
    </lineage>
</organism>
<accession>A0A4D7JQM7</accession>
<sequence length="287" mass="33037">MKMDVNLLAFLKKYRTLTKIVISLSVFYVISILVIDFFGRNFIIKTVEEQTSRKVDVSSFRINPFTSSCAINEMVIYEKDEETPFLSIQNFTIDVSFFSLFRTDLHISEVSVNELKIYVIQGADDINIEDLKESMERSLSQMESKGIKYENIVVDKLIFNGGEAGYRNTLFNGEANFNHIKLAVEKSKKNSNKYFLSGSCQSVAGGNIELSGVFDQSSGDYNNRIIIDQFNINFLKPFIDKALYVENLTGKVNLNIFLGEILIRLFQKQAEWSIFMIFQLMEKIKWN</sequence>
<dbReference type="AlphaFoldDB" id="A0A4D7JQM7"/>
<keyword evidence="1" id="KW-0812">Transmembrane</keyword>
<evidence type="ECO:0000313" key="3">
    <source>
        <dbReference type="Proteomes" id="UP000298616"/>
    </source>
</evidence>
<dbReference type="PANTHER" id="PTHR30441">
    <property type="entry name" value="DUF748 DOMAIN-CONTAINING PROTEIN"/>
    <property type="match status" value="1"/>
</dbReference>
<keyword evidence="1" id="KW-0472">Membrane</keyword>
<evidence type="ECO:0000313" key="2">
    <source>
        <dbReference type="EMBL" id="QCK15082.1"/>
    </source>
</evidence>
<keyword evidence="3" id="KW-1185">Reference proteome</keyword>
<gene>
    <name evidence="2" type="ORF">DCC35_10145</name>
</gene>
<dbReference type="PANTHER" id="PTHR30441:SF8">
    <property type="entry name" value="DUF748 DOMAIN-CONTAINING PROTEIN"/>
    <property type="match status" value="1"/>
</dbReference>
<dbReference type="Proteomes" id="UP000298616">
    <property type="component" value="Chromosome"/>
</dbReference>
<keyword evidence="1" id="KW-1133">Transmembrane helix</keyword>
<evidence type="ECO:0008006" key="4">
    <source>
        <dbReference type="Google" id="ProtNLM"/>
    </source>
</evidence>
<feature type="transmembrane region" description="Helical" evidence="1">
    <location>
        <begin position="20"/>
        <end position="39"/>
    </location>
</feature>
<dbReference type="KEGG" id="fpf:DCC35_10145"/>
<dbReference type="InterPro" id="IPR008023">
    <property type="entry name" value="DUF748"/>
</dbReference>
<evidence type="ECO:0000256" key="1">
    <source>
        <dbReference type="SAM" id="Phobius"/>
    </source>
</evidence>
<dbReference type="GO" id="GO:0005886">
    <property type="term" value="C:plasma membrane"/>
    <property type="evidence" value="ECO:0007669"/>
    <property type="project" value="TreeGrafter"/>
</dbReference>
<name>A0A4D7JQM7_9BACT</name>
<dbReference type="InterPro" id="IPR052894">
    <property type="entry name" value="AsmA-related"/>
</dbReference>
<dbReference type="GO" id="GO:0090313">
    <property type="term" value="P:regulation of protein targeting to membrane"/>
    <property type="evidence" value="ECO:0007669"/>
    <property type="project" value="TreeGrafter"/>
</dbReference>
<proteinExistence type="predicted"/>